<dbReference type="AlphaFoldDB" id="A0A1V9YL00"/>
<dbReference type="Pfam" id="PF00078">
    <property type="entry name" value="RVT_1"/>
    <property type="match status" value="1"/>
</dbReference>
<reference evidence="2 3" key="1">
    <citation type="journal article" date="2014" name="Genome Biol. Evol.">
        <title>The secreted proteins of Achlya hypogyna and Thraustotheca clavata identify the ancestral oomycete secretome and reveal gene acquisitions by horizontal gene transfer.</title>
        <authorList>
            <person name="Misner I."/>
            <person name="Blouin N."/>
            <person name="Leonard G."/>
            <person name="Richards T.A."/>
            <person name="Lane C.E."/>
        </authorList>
    </citation>
    <scope>NUCLEOTIDE SEQUENCE [LARGE SCALE GENOMIC DNA]</scope>
    <source>
        <strain evidence="2 3">ATCC 48635</strain>
    </source>
</reference>
<comment type="caution">
    <text evidence="2">The sequence shown here is derived from an EMBL/GenBank/DDBJ whole genome shotgun (WGS) entry which is preliminary data.</text>
</comment>
<protein>
    <recommendedName>
        <fullName evidence="1">Reverse transcriptase domain-containing protein</fullName>
    </recommendedName>
</protein>
<feature type="non-terminal residue" evidence="2">
    <location>
        <position position="1"/>
    </location>
</feature>
<keyword evidence="3" id="KW-1185">Reference proteome</keyword>
<evidence type="ECO:0000313" key="2">
    <source>
        <dbReference type="EMBL" id="OQR86390.1"/>
    </source>
</evidence>
<dbReference type="PROSITE" id="PS50878">
    <property type="entry name" value="RT_POL"/>
    <property type="match status" value="1"/>
</dbReference>
<organism evidence="2 3">
    <name type="scientific">Achlya hypogyna</name>
    <name type="common">Oomycete</name>
    <name type="synonym">Protoachlya hypogyna</name>
    <dbReference type="NCBI Taxonomy" id="1202772"/>
    <lineage>
        <taxon>Eukaryota</taxon>
        <taxon>Sar</taxon>
        <taxon>Stramenopiles</taxon>
        <taxon>Oomycota</taxon>
        <taxon>Saprolegniomycetes</taxon>
        <taxon>Saprolegniales</taxon>
        <taxon>Achlyaceae</taxon>
        <taxon>Achlya</taxon>
    </lineage>
</organism>
<accession>A0A1V9YL00</accession>
<gene>
    <name evidence="2" type="ORF">ACHHYP_10596</name>
</gene>
<evidence type="ECO:0000313" key="3">
    <source>
        <dbReference type="Proteomes" id="UP000243579"/>
    </source>
</evidence>
<dbReference type="PANTHER" id="PTHR47027">
    <property type="entry name" value="REVERSE TRANSCRIPTASE DOMAIN-CONTAINING PROTEIN"/>
    <property type="match status" value="1"/>
</dbReference>
<dbReference type="PANTHER" id="PTHR47027:SF20">
    <property type="entry name" value="REVERSE TRANSCRIPTASE-LIKE PROTEIN WITH RNA-DIRECTED DNA POLYMERASE DOMAIN"/>
    <property type="match status" value="1"/>
</dbReference>
<evidence type="ECO:0000259" key="1">
    <source>
        <dbReference type="PROSITE" id="PS50878"/>
    </source>
</evidence>
<sequence>FPSPTSPQPASSLRPIVLQNSIRKAISLLVVRRLSPKVESYVGPYQSGFRRQRSTTDTVWPHKWLIARMHRYYKTFTVLGIDISPAFDTIDRVKLQSVLPEITTLDDVRLVKMLLTKTTLAARHDNYIGTPFETNTGTPQGEALSPVMFIVYLEAALRDRPRPTSPPAQRWAYADDVDFVLKDTAEVDRLKSHALVALTEWFLVIDPEKTELNTLKRAHRSRLVAPGIDGVDDQEQWRKTNKLGSLLGDREDVTRRKILARAAFHNMWSLSRHGCDFTTATCYLCCSTTAASALTKGELEQLESFHGGQLRMLIGIRYSHRISNKALYDRCTVEPLRYRVLRARWGLFGHIMRCPADIPEYRAIVQYFSFSLTAPCLRRPPMSLLRVLHDDLQRLPPSPATPPNLKNLGDLERLRSFATNKTLWKVLTESIVDTCPPPSQSVA</sequence>
<dbReference type="Proteomes" id="UP000243579">
    <property type="component" value="Unassembled WGS sequence"/>
</dbReference>
<dbReference type="InterPro" id="IPR000477">
    <property type="entry name" value="RT_dom"/>
</dbReference>
<dbReference type="SUPFAM" id="SSF56672">
    <property type="entry name" value="DNA/RNA polymerases"/>
    <property type="match status" value="1"/>
</dbReference>
<feature type="domain" description="Reverse transcriptase" evidence="1">
    <location>
        <begin position="1"/>
        <end position="230"/>
    </location>
</feature>
<dbReference type="InterPro" id="IPR043502">
    <property type="entry name" value="DNA/RNA_pol_sf"/>
</dbReference>
<proteinExistence type="predicted"/>
<dbReference type="OrthoDB" id="117013at2759"/>
<name>A0A1V9YL00_ACHHY</name>
<dbReference type="EMBL" id="JNBR01001510">
    <property type="protein sequence ID" value="OQR86390.1"/>
    <property type="molecule type" value="Genomic_DNA"/>
</dbReference>